<comment type="caution">
    <text evidence="3">The sequence shown here is derived from an EMBL/GenBank/DDBJ whole genome shotgun (WGS) entry which is preliminary data.</text>
</comment>
<dbReference type="RefSeq" id="WP_185788839.1">
    <property type="nucleotide sequence ID" value="NZ_JACLCP010000002.1"/>
</dbReference>
<dbReference type="InterPro" id="IPR026341">
    <property type="entry name" value="T9SS_type_B"/>
</dbReference>
<keyword evidence="1" id="KW-0732">Signal</keyword>
<evidence type="ECO:0000313" key="4">
    <source>
        <dbReference type="Proteomes" id="UP000533900"/>
    </source>
</evidence>
<dbReference type="AlphaFoldDB" id="A0A842IUW2"/>
<evidence type="ECO:0000256" key="1">
    <source>
        <dbReference type="SAM" id="SignalP"/>
    </source>
</evidence>
<dbReference type="Pfam" id="PF13585">
    <property type="entry name" value="CHU_C"/>
    <property type="match status" value="1"/>
</dbReference>
<dbReference type="PROSITE" id="PS50835">
    <property type="entry name" value="IG_LIKE"/>
    <property type="match status" value="1"/>
</dbReference>
<dbReference type="Gene3D" id="2.60.40.10">
    <property type="entry name" value="Immunoglobulins"/>
    <property type="match status" value="1"/>
</dbReference>
<accession>A0A842IUW2</accession>
<feature type="signal peptide" evidence="1">
    <location>
        <begin position="1"/>
        <end position="21"/>
    </location>
</feature>
<protein>
    <submittedName>
        <fullName evidence="3">Gliding motility-associated C-terminal domain-containing protein</fullName>
    </submittedName>
</protein>
<gene>
    <name evidence="3" type="ORF">H7F21_08485</name>
</gene>
<proteinExistence type="predicted"/>
<feature type="domain" description="Ig-like" evidence="2">
    <location>
        <begin position="129"/>
        <end position="238"/>
    </location>
</feature>
<reference evidence="3" key="1">
    <citation type="submission" date="2020-08" db="EMBL/GenBank/DDBJ databases">
        <title>Winogradskyella ouciana sp. nov., isolated from the hadal seawater of the Mariana Trench.</title>
        <authorList>
            <person name="He X."/>
        </authorList>
    </citation>
    <scope>NUCLEOTIDE SEQUENCE [LARGE SCALE GENOMIC DNA]</scope>
    <source>
        <strain evidence="3">KCTC 52348</strain>
    </source>
</reference>
<dbReference type="InterPro" id="IPR013783">
    <property type="entry name" value="Ig-like_fold"/>
</dbReference>
<dbReference type="EMBL" id="JACLCP010000002">
    <property type="protein sequence ID" value="MBC2845127.1"/>
    <property type="molecule type" value="Genomic_DNA"/>
</dbReference>
<feature type="chain" id="PRO_5032979458" evidence="1">
    <location>
        <begin position="22"/>
        <end position="489"/>
    </location>
</feature>
<organism evidence="3 4">
    <name type="scientific">Winogradskyella flava</name>
    <dbReference type="NCBI Taxonomy" id="1884876"/>
    <lineage>
        <taxon>Bacteria</taxon>
        <taxon>Pseudomonadati</taxon>
        <taxon>Bacteroidota</taxon>
        <taxon>Flavobacteriia</taxon>
        <taxon>Flavobacteriales</taxon>
        <taxon>Flavobacteriaceae</taxon>
        <taxon>Winogradskyella</taxon>
    </lineage>
</organism>
<evidence type="ECO:0000259" key="2">
    <source>
        <dbReference type="PROSITE" id="PS50835"/>
    </source>
</evidence>
<evidence type="ECO:0000313" key="3">
    <source>
        <dbReference type="EMBL" id="MBC2845127.1"/>
    </source>
</evidence>
<name>A0A842IUW2_9FLAO</name>
<dbReference type="NCBIfam" id="TIGR04131">
    <property type="entry name" value="Bac_Flav_CTERM"/>
    <property type="match status" value="1"/>
</dbReference>
<keyword evidence="4" id="KW-1185">Reference proteome</keyword>
<sequence>MPLITNLNNLLKGLLCLIVFALQNHTGAQVVIGTPNLGFSQACASDSFNSFNTTFVFSPESSLQSSNQFIIELSDASGDFTNATTVYTSSAGSITQSPATLNFDIPETTAGEDYKIRIVSTAPAATSTPSMSFAAYYKLQDSPFTINNLVSTGAYCTGGSYLLSIDNPGTGNNDSPLNYPSLTFNWYKETSATTSVFVANGPTLTVSEEGTYFVETNYGTCTSNSFSNRVTISEVSISGQADATIVSSLGNPYCPEQGLTTLSTIGGLSYQWFKDGVEIENATNQSYQTNESGEFSVQVDLGDCSASGSIELVSELFESEINVNETNQLFEGETLTIEITTTAANPEFTWYYNDEIIPGASQNTYDATEFGDYEVVITETSGCNASIMYQFTIQEGVDPFPDVDKIPNIISPNGDFTNDTWTLPLKYTTGTNTEVVILNEQGKVVFQTMDYQNNWPIDDLNLSAINQVYYYIITTTDGKTKKGSITLIK</sequence>
<dbReference type="Proteomes" id="UP000533900">
    <property type="component" value="Unassembled WGS sequence"/>
</dbReference>
<dbReference type="InterPro" id="IPR007110">
    <property type="entry name" value="Ig-like_dom"/>
</dbReference>